<dbReference type="GO" id="GO:0005829">
    <property type="term" value="C:cytosol"/>
    <property type="evidence" value="ECO:0007669"/>
    <property type="project" value="TreeGrafter"/>
</dbReference>
<sequence length="224" mass="24226">MSYVFDRNFDAEDEAVRRGDTPIVGAVFTRAEYEEAVRQARDEGFQAGLQQGREEAAQTAQSSESARRLAASEAVIPAMQGLFADADRHHAALEAQMVDFVLSVFRQVAPDVSDRLADGQALREAKGAVRMALGSARLDLWVAPDALESASAELELAARQAGFGGRLSVKSDPELDTGEVRAAWDNGLMEYSFHEICARILGALGTARQEIELKLGQKLAGEES</sequence>
<keyword evidence="1" id="KW-0813">Transport</keyword>
<name>A0A1P8UM41_9RHOB</name>
<dbReference type="GO" id="GO:0015031">
    <property type="term" value="P:protein transport"/>
    <property type="evidence" value="ECO:0007669"/>
    <property type="project" value="UniProtKB-KW"/>
</dbReference>
<keyword evidence="2" id="KW-0653">Protein transport</keyword>
<dbReference type="InterPro" id="IPR051472">
    <property type="entry name" value="T3SS_Stator/FliH"/>
</dbReference>
<keyword evidence="3" id="KW-0969">Cilium</keyword>
<proteinExistence type="predicted"/>
<dbReference type="KEGG" id="paby:Ga0080574_TMP125"/>
<evidence type="ECO:0000313" key="3">
    <source>
        <dbReference type="EMBL" id="APZ50459.1"/>
    </source>
</evidence>
<evidence type="ECO:0000256" key="2">
    <source>
        <dbReference type="ARBA" id="ARBA00022927"/>
    </source>
</evidence>
<geneLocation type="plasmid" evidence="4">
    <name>ppaby5</name>
</geneLocation>
<keyword evidence="3" id="KW-0614">Plasmid</keyword>
<gene>
    <name evidence="3" type="ORF">Ga0080574_TMP125</name>
</gene>
<keyword evidence="4" id="KW-1185">Reference proteome</keyword>
<protein>
    <submittedName>
        <fullName evidence="3">Flagellar motor switch protein FliN/FliY</fullName>
    </submittedName>
</protein>
<reference evidence="3 4" key="1">
    <citation type="submission" date="2016-04" db="EMBL/GenBank/DDBJ databases">
        <title>Deep-sea bacteria in the southern Pacific.</title>
        <authorList>
            <person name="Tang K."/>
        </authorList>
    </citation>
    <scope>NUCLEOTIDE SEQUENCE [LARGE SCALE GENOMIC DNA]</scope>
    <source>
        <strain evidence="3 4">JLT2014</strain>
        <plasmid evidence="4">ppaby5</plasmid>
    </source>
</reference>
<dbReference type="PANTHER" id="PTHR34982">
    <property type="entry name" value="YOP PROTEINS TRANSLOCATION PROTEIN L"/>
    <property type="match status" value="1"/>
</dbReference>
<dbReference type="PANTHER" id="PTHR34982:SF1">
    <property type="entry name" value="FLAGELLAR ASSEMBLY PROTEIN FLIH"/>
    <property type="match status" value="1"/>
</dbReference>
<organism evidence="3 4">
    <name type="scientific">Salipiger abyssi</name>
    <dbReference type="NCBI Taxonomy" id="1250539"/>
    <lineage>
        <taxon>Bacteria</taxon>
        <taxon>Pseudomonadati</taxon>
        <taxon>Pseudomonadota</taxon>
        <taxon>Alphaproteobacteria</taxon>
        <taxon>Rhodobacterales</taxon>
        <taxon>Roseobacteraceae</taxon>
        <taxon>Salipiger</taxon>
    </lineage>
</organism>
<evidence type="ECO:0000313" key="4">
    <source>
        <dbReference type="Proteomes" id="UP000187059"/>
    </source>
</evidence>
<accession>A0A1P8UM41</accession>
<dbReference type="OrthoDB" id="7873045at2"/>
<keyword evidence="3" id="KW-0966">Cell projection</keyword>
<keyword evidence="3" id="KW-0282">Flagellum</keyword>
<evidence type="ECO:0000256" key="1">
    <source>
        <dbReference type="ARBA" id="ARBA00022448"/>
    </source>
</evidence>
<dbReference type="EMBL" id="CP015089">
    <property type="protein sequence ID" value="APZ50459.1"/>
    <property type="molecule type" value="Genomic_DNA"/>
</dbReference>
<dbReference type="Proteomes" id="UP000187059">
    <property type="component" value="Plasmid pPABY5"/>
</dbReference>
<dbReference type="RefSeq" id="WP_076694123.1">
    <property type="nucleotide sequence ID" value="NZ_CP015089.1"/>
</dbReference>
<dbReference type="AlphaFoldDB" id="A0A1P8UM41"/>